<dbReference type="GO" id="GO:0051213">
    <property type="term" value="F:dioxygenase activity"/>
    <property type="evidence" value="ECO:0007669"/>
    <property type="project" value="UniProtKB-KW"/>
</dbReference>
<dbReference type="InterPro" id="IPR037523">
    <property type="entry name" value="VOC_core"/>
</dbReference>
<dbReference type="InterPro" id="IPR058998">
    <property type="entry name" value="YycE-like_N"/>
</dbReference>
<dbReference type="Proteomes" id="UP000250140">
    <property type="component" value="Unassembled WGS sequence"/>
</dbReference>
<dbReference type="EMBL" id="KV749200">
    <property type="protein sequence ID" value="OCL10633.1"/>
    <property type="molecule type" value="Genomic_DNA"/>
</dbReference>
<accession>A0A8E2F626</accession>
<feature type="domain" description="VOC" evidence="1">
    <location>
        <begin position="37"/>
        <end position="159"/>
    </location>
</feature>
<dbReference type="OrthoDB" id="2338662at2759"/>
<reference evidence="2 3" key="1">
    <citation type="journal article" date="2016" name="Nat. Commun.">
        <title>Ectomycorrhizal ecology is imprinted in the genome of the dominant symbiotic fungus Cenococcum geophilum.</title>
        <authorList>
            <consortium name="DOE Joint Genome Institute"/>
            <person name="Peter M."/>
            <person name="Kohler A."/>
            <person name="Ohm R.A."/>
            <person name="Kuo A."/>
            <person name="Krutzmann J."/>
            <person name="Morin E."/>
            <person name="Arend M."/>
            <person name="Barry K.W."/>
            <person name="Binder M."/>
            <person name="Choi C."/>
            <person name="Clum A."/>
            <person name="Copeland A."/>
            <person name="Grisel N."/>
            <person name="Haridas S."/>
            <person name="Kipfer T."/>
            <person name="LaButti K."/>
            <person name="Lindquist E."/>
            <person name="Lipzen A."/>
            <person name="Maire R."/>
            <person name="Meier B."/>
            <person name="Mihaltcheva S."/>
            <person name="Molinier V."/>
            <person name="Murat C."/>
            <person name="Poggeler S."/>
            <person name="Quandt C.A."/>
            <person name="Sperisen C."/>
            <person name="Tritt A."/>
            <person name="Tisserant E."/>
            <person name="Crous P.W."/>
            <person name="Henrissat B."/>
            <person name="Nehls U."/>
            <person name="Egli S."/>
            <person name="Spatafora J.W."/>
            <person name="Grigoriev I.V."/>
            <person name="Martin F.M."/>
        </authorList>
    </citation>
    <scope>NUCLEOTIDE SEQUENCE [LARGE SCALE GENOMIC DNA]</scope>
    <source>
        <strain evidence="2 3">CBS 207.34</strain>
    </source>
</reference>
<evidence type="ECO:0000313" key="3">
    <source>
        <dbReference type="Proteomes" id="UP000250140"/>
    </source>
</evidence>
<dbReference type="CDD" id="cd06587">
    <property type="entry name" value="VOC"/>
    <property type="match status" value="1"/>
</dbReference>
<protein>
    <submittedName>
        <fullName evidence="2">Glyoxalase/Bleomycin resistance protein/Dihydroxybiphenyl dioxygenase</fullName>
    </submittedName>
</protein>
<dbReference type="Pfam" id="PF22659">
    <property type="entry name" value="YycE-like_C"/>
    <property type="match status" value="1"/>
</dbReference>
<evidence type="ECO:0000313" key="2">
    <source>
        <dbReference type="EMBL" id="OCL10633.1"/>
    </source>
</evidence>
<name>A0A8E2F626_9PEZI</name>
<dbReference type="InterPro" id="IPR058997">
    <property type="entry name" value="YycE-like_C"/>
</dbReference>
<organism evidence="2 3">
    <name type="scientific">Glonium stellatum</name>
    <dbReference type="NCBI Taxonomy" id="574774"/>
    <lineage>
        <taxon>Eukaryota</taxon>
        <taxon>Fungi</taxon>
        <taxon>Dikarya</taxon>
        <taxon>Ascomycota</taxon>
        <taxon>Pezizomycotina</taxon>
        <taxon>Dothideomycetes</taxon>
        <taxon>Pleosporomycetidae</taxon>
        <taxon>Gloniales</taxon>
        <taxon>Gloniaceae</taxon>
        <taxon>Glonium</taxon>
    </lineage>
</organism>
<dbReference type="InterPro" id="IPR029068">
    <property type="entry name" value="Glyas_Bleomycin-R_OHBP_Dase"/>
</dbReference>
<dbReference type="Pfam" id="PF22658">
    <property type="entry name" value="YycE-like_N"/>
    <property type="match status" value="1"/>
</dbReference>
<dbReference type="Gene3D" id="3.10.180.10">
    <property type="entry name" value="2,3-Dihydroxybiphenyl 1,2-Dioxygenase, domain 1"/>
    <property type="match status" value="1"/>
</dbReference>
<keyword evidence="2" id="KW-0560">Oxidoreductase</keyword>
<dbReference type="PROSITE" id="PS51819">
    <property type="entry name" value="VOC"/>
    <property type="match status" value="1"/>
</dbReference>
<keyword evidence="2" id="KW-0223">Dioxygenase</keyword>
<proteinExistence type="predicted"/>
<gene>
    <name evidence="2" type="ORF">AOQ84DRAFT_426448</name>
</gene>
<dbReference type="SUPFAM" id="SSF54593">
    <property type="entry name" value="Glyoxalase/Bleomycin resistance protein/Dihydroxybiphenyl dioxygenase"/>
    <property type="match status" value="1"/>
</dbReference>
<keyword evidence="3" id="KW-1185">Reference proteome</keyword>
<evidence type="ECO:0000259" key="1">
    <source>
        <dbReference type="PROSITE" id="PS51819"/>
    </source>
</evidence>
<dbReference type="AlphaFoldDB" id="A0A8E2F626"/>
<sequence>MATLNQNKDQYSIQNASATVSESLRVPSPPPKPLFNAHLRIARPSNNIPAILPFYTTGLGFSVLSSFTAHAGFDGVMLGHPSAPYHLEFTTKVGHDTGRAPTQDNLLVFYLPDEGEWKEAVARMERSGFRAVESFNPYWDVKGKTFEDRDGWRIVLQNAGWELQELHR</sequence>